<dbReference type="PANTHER" id="PTHR14030:SF4">
    <property type="entry name" value="BUB1 KINASE, ISOFORM A-RELATED"/>
    <property type="match status" value="1"/>
</dbReference>
<dbReference type="SUPFAM" id="SSF56112">
    <property type="entry name" value="Protein kinase-like (PK-like)"/>
    <property type="match status" value="1"/>
</dbReference>
<dbReference type="Gene3D" id="1.25.40.430">
    <property type="match status" value="1"/>
</dbReference>
<feature type="domain" description="BUB1 N-terminal" evidence="6">
    <location>
        <begin position="1"/>
        <end position="154"/>
    </location>
</feature>
<dbReference type="InterPro" id="IPR008271">
    <property type="entry name" value="Ser/Thr_kinase_AS"/>
</dbReference>
<dbReference type="Gene3D" id="1.10.510.10">
    <property type="entry name" value="Transferase(Phosphotransferase) domain 1"/>
    <property type="match status" value="1"/>
</dbReference>
<evidence type="ECO:0000259" key="6">
    <source>
        <dbReference type="PROSITE" id="PS51489"/>
    </source>
</evidence>
<dbReference type="InterPro" id="IPR011009">
    <property type="entry name" value="Kinase-like_dom_sf"/>
</dbReference>
<dbReference type="InterPro" id="IPR000719">
    <property type="entry name" value="Prot_kinase_dom"/>
</dbReference>
<evidence type="ECO:0000313" key="7">
    <source>
        <dbReference type="EMBL" id="KAK9131833.1"/>
    </source>
</evidence>
<evidence type="ECO:0000256" key="1">
    <source>
        <dbReference type="ARBA" id="ARBA00004629"/>
    </source>
</evidence>
<dbReference type="AlphaFoldDB" id="A0AAP0JD72"/>
<proteinExistence type="predicted"/>
<evidence type="ECO:0000256" key="3">
    <source>
        <dbReference type="ARBA" id="ARBA00022838"/>
    </source>
</evidence>
<dbReference type="Proteomes" id="UP001419268">
    <property type="component" value="Unassembled WGS sequence"/>
</dbReference>
<dbReference type="EMBL" id="JBBNAG010000005">
    <property type="protein sequence ID" value="KAK9131833.1"/>
    <property type="molecule type" value="Genomic_DNA"/>
</dbReference>
<dbReference type="SMART" id="SM00220">
    <property type="entry name" value="S_TKc"/>
    <property type="match status" value="1"/>
</dbReference>
<dbReference type="GO" id="GO:0051754">
    <property type="term" value="P:meiotic sister chromatid cohesion, centromeric"/>
    <property type="evidence" value="ECO:0007669"/>
    <property type="project" value="TreeGrafter"/>
</dbReference>
<evidence type="ECO:0000259" key="5">
    <source>
        <dbReference type="PROSITE" id="PS50011"/>
    </source>
</evidence>
<dbReference type="PROSITE" id="PS50011">
    <property type="entry name" value="PROTEIN_KINASE_DOM"/>
    <property type="match status" value="1"/>
</dbReference>
<dbReference type="GO" id="GO:0004672">
    <property type="term" value="F:protein kinase activity"/>
    <property type="evidence" value="ECO:0007669"/>
    <property type="project" value="InterPro"/>
</dbReference>
<name>A0AAP0JD72_9MAGN</name>
<dbReference type="Pfam" id="PF00069">
    <property type="entry name" value="Pkinase"/>
    <property type="match status" value="1"/>
</dbReference>
<keyword evidence="8" id="KW-1185">Reference proteome</keyword>
<gene>
    <name evidence="7" type="ORF">Scep_011361</name>
</gene>
<evidence type="ECO:0000256" key="4">
    <source>
        <dbReference type="ARBA" id="ARBA00023328"/>
    </source>
</evidence>
<dbReference type="InterPro" id="IPR015661">
    <property type="entry name" value="Bub1/Mad3"/>
</dbReference>
<comment type="caution">
    <text evidence="7">The sequence shown here is derived from an EMBL/GenBank/DDBJ whole genome shotgun (WGS) entry which is preliminary data.</text>
</comment>
<dbReference type="SMART" id="SM00777">
    <property type="entry name" value="Mad3_BUB1_I"/>
    <property type="match status" value="1"/>
</dbReference>
<dbReference type="GO" id="GO:0032991">
    <property type="term" value="C:protein-containing complex"/>
    <property type="evidence" value="ECO:0007669"/>
    <property type="project" value="UniProtKB-ARBA"/>
</dbReference>
<reference evidence="7 8" key="1">
    <citation type="submission" date="2024-01" db="EMBL/GenBank/DDBJ databases">
        <title>Genome assemblies of Stephania.</title>
        <authorList>
            <person name="Yang L."/>
        </authorList>
    </citation>
    <scope>NUCLEOTIDE SEQUENCE [LARGE SCALE GENOMIC DNA]</scope>
    <source>
        <strain evidence="7">JXDWG</strain>
        <tissue evidence="7">Leaf</tissue>
    </source>
</reference>
<dbReference type="GO" id="GO:0005524">
    <property type="term" value="F:ATP binding"/>
    <property type="evidence" value="ECO:0007669"/>
    <property type="project" value="InterPro"/>
</dbReference>
<dbReference type="PANTHER" id="PTHR14030">
    <property type="entry name" value="MITOTIC CHECKPOINT SERINE/THREONINE-PROTEIN KINASE BUB1"/>
    <property type="match status" value="1"/>
</dbReference>
<keyword evidence="2" id="KW-0158">Chromosome</keyword>
<evidence type="ECO:0000313" key="8">
    <source>
        <dbReference type="Proteomes" id="UP001419268"/>
    </source>
</evidence>
<accession>A0AAP0JD72</accession>
<dbReference type="Pfam" id="PF08311">
    <property type="entry name" value="Mad3_BUB1_I"/>
    <property type="match status" value="1"/>
</dbReference>
<evidence type="ECO:0008006" key="9">
    <source>
        <dbReference type="Google" id="ProtNLM"/>
    </source>
</evidence>
<keyword evidence="3" id="KW-0995">Kinetochore</keyword>
<evidence type="ECO:0000256" key="2">
    <source>
        <dbReference type="ARBA" id="ARBA00022454"/>
    </source>
</evidence>
<feature type="domain" description="Protein kinase" evidence="5">
    <location>
        <begin position="216"/>
        <end position="503"/>
    </location>
</feature>
<dbReference type="InterPro" id="IPR013212">
    <property type="entry name" value="Mad3/Bub1_I"/>
</dbReference>
<organism evidence="7 8">
    <name type="scientific">Stephania cephalantha</name>
    <dbReference type="NCBI Taxonomy" id="152367"/>
    <lineage>
        <taxon>Eukaryota</taxon>
        <taxon>Viridiplantae</taxon>
        <taxon>Streptophyta</taxon>
        <taxon>Embryophyta</taxon>
        <taxon>Tracheophyta</taxon>
        <taxon>Spermatophyta</taxon>
        <taxon>Magnoliopsida</taxon>
        <taxon>Ranunculales</taxon>
        <taxon>Menispermaceae</taxon>
        <taxon>Menispermoideae</taxon>
        <taxon>Cissampelideae</taxon>
        <taxon>Stephania</taxon>
    </lineage>
</organism>
<keyword evidence="4" id="KW-0137">Centromere</keyword>
<sequence>MEEMAECNMSDFIYSWNISIRDALDDSDSDHLDRLLEDCVMKFKDYARYRDDLRFLKIWLLYADAIQDFRTVFAIMQEERICVSFALLYISYALFLEAKGKFVEADGIYQMGVSRNAQPIGELKRFHAEFRGRMSQFVNLTQLGEIDKKESTDVEKNCINPWAASTMDDMLTKISPLMLKYNGYHKSTKSYSGKVSLSSLKSSARNKVIDIGGQKYQIKGCSGQGAFAQVFKAYVDSNPDEVVALKIQKPPFPWEFYMYFQLDKRISDSERSSFAFAHRIHLFSDYSILVCDYLAHGTLQDAINAYVVVGANMEEILCIYYTIQMLHMLETLHSVGIIHGDFKPDNLLMRYARIDLSEDGFLGQTGAWRDQGLCLIDWGRGIDLSLFPDNIVFRGDCRTSGFRCVEMQEHRPWRFQASRHIRYWNVDLWRNLFTRLLNTSPVFDLCIIVFSCLFKSQMCLIVSRVVIGYYVSNVMKLWFSRYARIVLERNKISILLNSLHTSWNIDKLKCICSRFLEVSCLTPDLFVDLNHLVLFQMESHLSS</sequence>
<dbReference type="PROSITE" id="PS51489">
    <property type="entry name" value="BUB1_N"/>
    <property type="match status" value="1"/>
</dbReference>
<protein>
    <recommendedName>
        <fullName evidence="9">Mitotic checkpoint serine/threonine-protein kinase BUB1</fullName>
    </recommendedName>
</protein>
<comment type="subcellular location">
    <subcellularLocation>
        <location evidence="1">Chromosome</location>
        <location evidence="1">Centromere</location>
        <location evidence="1">Kinetochore</location>
    </subcellularLocation>
</comment>
<dbReference type="GO" id="GO:0007094">
    <property type="term" value="P:mitotic spindle assembly checkpoint signaling"/>
    <property type="evidence" value="ECO:0007669"/>
    <property type="project" value="InterPro"/>
</dbReference>
<dbReference type="GO" id="GO:0000776">
    <property type="term" value="C:kinetochore"/>
    <property type="evidence" value="ECO:0007669"/>
    <property type="project" value="UniProtKB-KW"/>
</dbReference>
<dbReference type="PROSITE" id="PS00108">
    <property type="entry name" value="PROTEIN_KINASE_ST"/>
    <property type="match status" value="1"/>
</dbReference>